<keyword evidence="2" id="KW-0472">Membrane</keyword>
<feature type="compositionally biased region" description="Low complexity" evidence="1">
    <location>
        <begin position="1"/>
        <end position="11"/>
    </location>
</feature>
<comment type="caution">
    <text evidence="3">The sequence shown here is derived from an EMBL/GenBank/DDBJ whole genome shotgun (WGS) entry which is preliminary data.</text>
</comment>
<name>A0ABQ8N783_PYRGI</name>
<feature type="compositionally biased region" description="Pro residues" evidence="1">
    <location>
        <begin position="12"/>
        <end position="25"/>
    </location>
</feature>
<proteinExistence type="predicted"/>
<gene>
    <name evidence="3" type="ORF">MCOR33_009877</name>
</gene>
<sequence length="191" mass="20512">MSAAGYYNNQGGPPPGQYNSPPPPQQAYYPPQGGPPPQGGYYQQGPPMQYQQYPPPQGQPQKQSGGAGKGCLAGLLAACACCMCCDCIEDCCSVSSPFTLFGRVAFAHGCISAATAPSSCFYHLCIADHAFHLVLLGVLILVLLTGYCEAISWLFLCSFFTVWFVVAKPHIFWSCQSCNSVMYIRLGRLSS</sequence>
<evidence type="ECO:0008006" key="5">
    <source>
        <dbReference type="Google" id="ProtNLM"/>
    </source>
</evidence>
<accession>A0ABQ8N783</accession>
<keyword evidence="2" id="KW-1133">Transmembrane helix</keyword>
<feature type="compositionally biased region" description="Low complexity" evidence="1">
    <location>
        <begin position="39"/>
        <end position="52"/>
    </location>
</feature>
<feature type="transmembrane region" description="Helical" evidence="2">
    <location>
        <begin position="150"/>
        <end position="167"/>
    </location>
</feature>
<reference evidence="3" key="1">
    <citation type="submission" date="2021-01" db="EMBL/GenBank/DDBJ databases">
        <title>Deciphering the adaptive evolutionary patterns associated with biogeogrpahic diversity in the finger millet blast pathogen Magnaporthe oryzae in Eastern Africa.</title>
        <authorList>
            <person name="Onyema G."/>
            <person name="Shittu T.A."/>
            <person name="Dodsworth S."/>
            <person name="Devilliers S."/>
            <person name="Muthumeenakshi S."/>
            <person name="Sreenivasaprasad S."/>
        </authorList>
    </citation>
    <scope>NUCLEOTIDE SEQUENCE</scope>
    <source>
        <strain evidence="3">D15/s37</strain>
    </source>
</reference>
<feature type="region of interest" description="Disordered" evidence="1">
    <location>
        <begin position="1"/>
        <end position="61"/>
    </location>
</feature>
<evidence type="ECO:0000256" key="1">
    <source>
        <dbReference type="SAM" id="MobiDB-lite"/>
    </source>
</evidence>
<feature type="transmembrane region" description="Helical" evidence="2">
    <location>
        <begin position="121"/>
        <end position="144"/>
    </location>
</feature>
<evidence type="ECO:0000256" key="2">
    <source>
        <dbReference type="SAM" id="Phobius"/>
    </source>
</evidence>
<keyword evidence="2" id="KW-0812">Transmembrane</keyword>
<organism evidence="3 4">
    <name type="scientific">Pyricularia grisea</name>
    <name type="common">Crabgrass-specific blast fungus</name>
    <name type="synonym">Magnaporthe grisea</name>
    <dbReference type="NCBI Taxonomy" id="148305"/>
    <lineage>
        <taxon>Eukaryota</taxon>
        <taxon>Fungi</taxon>
        <taxon>Dikarya</taxon>
        <taxon>Ascomycota</taxon>
        <taxon>Pezizomycotina</taxon>
        <taxon>Sordariomycetes</taxon>
        <taxon>Sordariomycetidae</taxon>
        <taxon>Magnaporthales</taxon>
        <taxon>Pyriculariaceae</taxon>
        <taxon>Pyricularia</taxon>
    </lineage>
</organism>
<dbReference type="Proteomes" id="UP001059893">
    <property type="component" value="Unassembled WGS sequence"/>
</dbReference>
<dbReference type="EMBL" id="JABSND010000296">
    <property type="protein sequence ID" value="KAI6292408.1"/>
    <property type="molecule type" value="Genomic_DNA"/>
</dbReference>
<protein>
    <recommendedName>
        <fullName evidence="5">Cysteine-rich transmembrane CYSTM domain-containing protein</fullName>
    </recommendedName>
</protein>
<evidence type="ECO:0000313" key="4">
    <source>
        <dbReference type="Proteomes" id="UP001059893"/>
    </source>
</evidence>
<keyword evidence="4" id="KW-1185">Reference proteome</keyword>
<evidence type="ECO:0000313" key="3">
    <source>
        <dbReference type="EMBL" id="KAI6292408.1"/>
    </source>
</evidence>